<keyword evidence="2" id="KW-0472">Membrane</keyword>
<feature type="transmembrane region" description="Helical" evidence="2">
    <location>
        <begin position="81"/>
        <end position="104"/>
    </location>
</feature>
<gene>
    <name evidence="3" type="ORF">KFE25_008758</name>
</gene>
<dbReference type="EMBL" id="JAGTXO010000001">
    <property type="protein sequence ID" value="KAG8470337.1"/>
    <property type="molecule type" value="Genomic_DNA"/>
</dbReference>
<feature type="region of interest" description="Disordered" evidence="1">
    <location>
        <begin position="16"/>
        <end position="76"/>
    </location>
</feature>
<proteinExistence type="predicted"/>
<keyword evidence="2" id="KW-0812">Transmembrane</keyword>
<evidence type="ECO:0000313" key="3">
    <source>
        <dbReference type="EMBL" id="KAG8470337.1"/>
    </source>
</evidence>
<evidence type="ECO:0000256" key="1">
    <source>
        <dbReference type="SAM" id="MobiDB-lite"/>
    </source>
</evidence>
<feature type="compositionally biased region" description="Acidic residues" evidence="1">
    <location>
        <begin position="19"/>
        <end position="29"/>
    </location>
</feature>
<dbReference type="AlphaFoldDB" id="A0A8J5XX59"/>
<comment type="caution">
    <text evidence="3">The sequence shown here is derived from an EMBL/GenBank/DDBJ whole genome shotgun (WGS) entry which is preliminary data.</text>
</comment>
<feature type="compositionally biased region" description="Low complexity" evidence="1">
    <location>
        <begin position="51"/>
        <end position="62"/>
    </location>
</feature>
<dbReference type="Proteomes" id="UP000751190">
    <property type="component" value="Unassembled WGS sequence"/>
</dbReference>
<sequence length="125" mass="13138">MGTNTDDWRQIQERLALIGDDDDDDDEEAGVTASDDRDEESFASVTKNEKSSALAAASAASQPAPPAKWTNTRHTPSQRRACMRISALALCLLLVIAAVLTAVWPKGGAYAPHAPGKGTGAPHAP</sequence>
<organism evidence="3 4">
    <name type="scientific">Diacronema lutheri</name>
    <name type="common">Unicellular marine alga</name>
    <name type="synonym">Monochrysis lutheri</name>
    <dbReference type="NCBI Taxonomy" id="2081491"/>
    <lineage>
        <taxon>Eukaryota</taxon>
        <taxon>Haptista</taxon>
        <taxon>Haptophyta</taxon>
        <taxon>Pavlovophyceae</taxon>
        <taxon>Pavlovales</taxon>
        <taxon>Pavlovaceae</taxon>
        <taxon>Diacronema</taxon>
    </lineage>
</organism>
<accession>A0A8J5XX59</accession>
<keyword evidence="4" id="KW-1185">Reference proteome</keyword>
<keyword evidence="2" id="KW-1133">Transmembrane helix</keyword>
<reference evidence="3" key="1">
    <citation type="submission" date="2021-05" db="EMBL/GenBank/DDBJ databases">
        <title>The genome of the haptophyte Pavlova lutheri (Diacronema luteri, Pavlovales) - a model for lipid biosynthesis in eukaryotic algae.</title>
        <authorList>
            <person name="Hulatt C.J."/>
            <person name="Posewitz M.C."/>
        </authorList>
    </citation>
    <scope>NUCLEOTIDE SEQUENCE</scope>
    <source>
        <strain evidence="3">NIVA-4/92</strain>
    </source>
</reference>
<evidence type="ECO:0000313" key="4">
    <source>
        <dbReference type="Proteomes" id="UP000751190"/>
    </source>
</evidence>
<name>A0A8J5XX59_DIALT</name>
<protein>
    <submittedName>
        <fullName evidence="3">Uncharacterized protein</fullName>
    </submittedName>
</protein>
<evidence type="ECO:0000256" key="2">
    <source>
        <dbReference type="SAM" id="Phobius"/>
    </source>
</evidence>